<evidence type="ECO:0000313" key="3">
    <source>
        <dbReference type="WBParaSite" id="HNAJ_0000703601-mRNA-1"/>
    </source>
</evidence>
<reference evidence="3" key="1">
    <citation type="submission" date="2017-02" db="UniProtKB">
        <authorList>
            <consortium name="WormBaseParasite"/>
        </authorList>
    </citation>
    <scope>IDENTIFICATION</scope>
</reference>
<proteinExistence type="predicted"/>
<dbReference type="EMBL" id="UZAE01009819">
    <property type="protein sequence ID" value="VDO02892.1"/>
    <property type="molecule type" value="Genomic_DNA"/>
</dbReference>
<reference evidence="1 2" key="2">
    <citation type="submission" date="2018-11" db="EMBL/GenBank/DDBJ databases">
        <authorList>
            <consortium name="Pathogen Informatics"/>
        </authorList>
    </citation>
    <scope>NUCLEOTIDE SEQUENCE [LARGE SCALE GENOMIC DNA]</scope>
</reference>
<dbReference type="AlphaFoldDB" id="A0A0R3TIZ5"/>
<evidence type="ECO:0000313" key="1">
    <source>
        <dbReference type="EMBL" id="VDO02892.1"/>
    </source>
</evidence>
<dbReference type="OrthoDB" id="6152674at2759"/>
<name>A0A0R3TIZ5_RODNA</name>
<keyword evidence="2" id="KW-1185">Reference proteome</keyword>
<organism evidence="3">
    <name type="scientific">Rodentolepis nana</name>
    <name type="common">Dwarf tapeworm</name>
    <name type="synonym">Hymenolepis nana</name>
    <dbReference type="NCBI Taxonomy" id="102285"/>
    <lineage>
        <taxon>Eukaryota</taxon>
        <taxon>Metazoa</taxon>
        <taxon>Spiralia</taxon>
        <taxon>Lophotrochozoa</taxon>
        <taxon>Platyhelminthes</taxon>
        <taxon>Cestoda</taxon>
        <taxon>Eucestoda</taxon>
        <taxon>Cyclophyllidea</taxon>
        <taxon>Hymenolepididae</taxon>
        <taxon>Rodentolepis</taxon>
    </lineage>
</organism>
<gene>
    <name evidence="1" type="ORF">HNAJ_LOCUS7032</name>
</gene>
<sequence>MLNNNPLELICSNEDPATNLPYNGTRTIPDLRLASSDISEHTHRQIIDDPGSGYKPVTASITIGSKSRTRKVPTKLPWNFKKADWPRFTNF</sequence>
<dbReference type="Proteomes" id="UP000278807">
    <property type="component" value="Unassembled WGS sequence"/>
</dbReference>
<protein>
    <submittedName>
        <fullName evidence="3">Endonuclease/exonuclease/phosphatase domain-containing protein</fullName>
    </submittedName>
</protein>
<evidence type="ECO:0000313" key="2">
    <source>
        <dbReference type="Proteomes" id="UP000278807"/>
    </source>
</evidence>
<dbReference type="WBParaSite" id="HNAJ_0000703601-mRNA-1">
    <property type="protein sequence ID" value="HNAJ_0000703601-mRNA-1"/>
    <property type="gene ID" value="HNAJ_0000703601"/>
</dbReference>
<accession>A0A0R3TIZ5</accession>